<dbReference type="KEGG" id="spq:SPAB_05366"/>
<organism evidence="1 2">
    <name type="scientific">Salmonella paratyphi B (strain ATCC BAA-1250 / SPB7)</name>
    <dbReference type="NCBI Taxonomy" id="1016998"/>
    <lineage>
        <taxon>Bacteria</taxon>
        <taxon>Pseudomonadati</taxon>
        <taxon>Pseudomonadota</taxon>
        <taxon>Gammaproteobacteria</taxon>
        <taxon>Enterobacterales</taxon>
        <taxon>Enterobacteriaceae</taxon>
        <taxon>Salmonella</taxon>
    </lineage>
</organism>
<proteinExistence type="predicted"/>
<reference evidence="1 2" key="1">
    <citation type="submission" date="2007-11" db="EMBL/GenBank/DDBJ databases">
        <authorList>
            <consortium name="The Salmonella enterica serovar Paratyphi B Genome Sequencing Project"/>
            <person name="McClelland M."/>
            <person name="Sanderson E.K."/>
            <person name="Porwollik S."/>
            <person name="Spieth J."/>
            <person name="Clifton W.S."/>
            <person name="Fulton R."/>
            <person name="Cordes M."/>
            <person name="Wollam A."/>
            <person name="Shah N."/>
            <person name="Pepin K."/>
            <person name="Bhonagiri V."/>
            <person name="Nash W."/>
            <person name="Johnson M."/>
            <person name="Thiruvilangam P."/>
            <person name="Wilson R."/>
        </authorList>
    </citation>
    <scope>NUCLEOTIDE SEQUENCE [LARGE SCALE GENOMIC DNA]</scope>
    <source>
        <strain evidence="2">ATCC BAA-1250 / SPB7</strain>
    </source>
</reference>
<gene>
    <name evidence="1" type="ordered locus">SPAB_05366</name>
</gene>
<protein>
    <submittedName>
        <fullName evidence="1">Uncharacterized protein</fullName>
    </submittedName>
</protein>
<sequence length="42" mass="4882">MVIAPYASGRTGQIILSRLHANLRCYCDWHLCFLRRPETGFD</sequence>
<dbReference type="EMBL" id="CP000886">
    <property type="protein sequence ID" value="ABX70639.1"/>
    <property type="molecule type" value="Genomic_DNA"/>
</dbReference>
<evidence type="ECO:0000313" key="1">
    <source>
        <dbReference type="EMBL" id="ABX70639.1"/>
    </source>
</evidence>
<dbReference type="Proteomes" id="UP000008556">
    <property type="component" value="Chromosome"/>
</dbReference>
<dbReference type="AlphaFoldDB" id="A0A6C6ZAD6"/>
<accession>A0A6C6ZAD6</accession>
<evidence type="ECO:0000313" key="2">
    <source>
        <dbReference type="Proteomes" id="UP000008556"/>
    </source>
</evidence>
<name>A0A6C6ZAD6_SALPB</name>